<evidence type="ECO:0000256" key="2">
    <source>
        <dbReference type="ARBA" id="ARBA00022737"/>
    </source>
</evidence>
<comment type="caution">
    <text evidence="5">The sequence shown here is derived from an EMBL/GenBank/DDBJ whole genome shotgun (WGS) entry which is preliminary data.</text>
</comment>
<dbReference type="InterPro" id="IPR001680">
    <property type="entry name" value="WD40_rpt"/>
</dbReference>
<evidence type="ECO:0000313" key="5">
    <source>
        <dbReference type="EMBL" id="RWR90864.1"/>
    </source>
</evidence>
<dbReference type="EMBL" id="QPKB01000008">
    <property type="protein sequence ID" value="RWR90864.1"/>
    <property type="molecule type" value="Genomic_DNA"/>
</dbReference>
<protein>
    <submittedName>
        <fullName evidence="5">Uncharacterized protein</fullName>
    </submittedName>
</protein>
<dbReference type="SUPFAM" id="SSF50978">
    <property type="entry name" value="WD40 repeat-like"/>
    <property type="match status" value="1"/>
</dbReference>
<dbReference type="PANTHER" id="PTHR14221:SF0">
    <property type="entry name" value="WD REPEAT-CONTAINING PROTEIN 44"/>
    <property type="match status" value="1"/>
</dbReference>
<feature type="region of interest" description="Disordered" evidence="4">
    <location>
        <begin position="228"/>
        <end position="265"/>
    </location>
</feature>
<feature type="repeat" description="WD" evidence="3">
    <location>
        <begin position="102"/>
        <end position="135"/>
    </location>
</feature>
<evidence type="ECO:0000256" key="3">
    <source>
        <dbReference type="PROSITE-ProRule" id="PRU00221"/>
    </source>
</evidence>
<accession>A0A3S3P160</accession>
<proteinExistence type="predicted"/>
<dbReference type="OrthoDB" id="408728at2759"/>
<dbReference type="InterPro" id="IPR040324">
    <property type="entry name" value="WDR44/Dgr2"/>
</dbReference>
<dbReference type="InterPro" id="IPR036322">
    <property type="entry name" value="WD40_repeat_dom_sf"/>
</dbReference>
<name>A0A3S3P160_9MAGN</name>
<evidence type="ECO:0000256" key="1">
    <source>
        <dbReference type="ARBA" id="ARBA00022574"/>
    </source>
</evidence>
<dbReference type="PANTHER" id="PTHR14221">
    <property type="entry name" value="WD REPEAT DOMAIN 44"/>
    <property type="match status" value="1"/>
</dbReference>
<keyword evidence="1 3" id="KW-0853">WD repeat</keyword>
<dbReference type="AlphaFoldDB" id="A0A3S3P160"/>
<gene>
    <name evidence="5" type="ORF">CKAN_01998800</name>
</gene>
<evidence type="ECO:0000313" key="6">
    <source>
        <dbReference type="Proteomes" id="UP000283530"/>
    </source>
</evidence>
<evidence type="ECO:0000256" key="4">
    <source>
        <dbReference type="SAM" id="MobiDB-lite"/>
    </source>
</evidence>
<keyword evidence="6" id="KW-1185">Reference proteome</keyword>
<dbReference type="Gene3D" id="2.130.10.10">
    <property type="entry name" value="YVTN repeat-like/Quinoprotein amine dehydrogenase"/>
    <property type="match status" value="1"/>
</dbReference>
<organism evidence="5 6">
    <name type="scientific">Cinnamomum micranthum f. kanehirae</name>
    <dbReference type="NCBI Taxonomy" id="337451"/>
    <lineage>
        <taxon>Eukaryota</taxon>
        <taxon>Viridiplantae</taxon>
        <taxon>Streptophyta</taxon>
        <taxon>Embryophyta</taxon>
        <taxon>Tracheophyta</taxon>
        <taxon>Spermatophyta</taxon>
        <taxon>Magnoliopsida</taxon>
        <taxon>Magnoliidae</taxon>
        <taxon>Laurales</taxon>
        <taxon>Lauraceae</taxon>
        <taxon>Cinnamomum</taxon>
    </lineage>
</organism>
<reference evidence="5 6" key="1">
    <citation type="journal article" date="2019" name="Nat. Plants">
        <title>Stout camphor tree genome fills gaps in understanding of flowering plant genome evolution.</title>
        <authorList>
            <person name="Chaw S.M."/>
            <person name="Liu Y.C."/>
            <person name="Wu Y.W."/>
            <person name="Wang H.Y."/>
            <person name="Lin C.I."/>
            <person name="Wu C.S."/>
            <person name="Ke H.M."/>
            <person name="Chang L.Y."/>
            <person name="Hsu C.Y."/>
            <person name="Yang H.T."/>
            <person name="Sudianto E."/>
            <person name="Hsu M.H."/>
            <person name="Wu K.P."/>
            <person name="Wang L.N."/>
            <person name="Leebens-Mack J.H."/>
            <person name="Tsai I.J."/>
        </authorList>
    </citation>
    <scope>NUCLEOTIDE SEQUENCE [LARGE SCALE GENOMIC DNA]</scope>
    <source>
        <strain evidence="6">cv. Chaw 1501</strain>
        <tissue evidence="5">Young leaves</tissue>
    </source>
</reference>
<dbReference type="PROSITE" id="PS50082">
    <property type="entry name" value="WD_REPEATS_2"/>
    <property type="match status" value="1"/>
</dbReference>
<dbReference type="InterPro" id="IPR015943">
    <property type="entry name" value="WD40/YVTN_repeat-like_dom_sf"/>
</dbReference>
<dbReference type="Proteomes" id="UP000283530">
    <property type="component" value="Unassembled WGS sequence"/>
</dbReference>
<sequence length="287" mass="32736">MLEINSTNMIDFYKETRWSKKKNVFVTADTEETYTKMQGRMDGLEPEQLTDEAAATVFREDGTVIRCVKWVWIACFTIDEFHRTFRISEKTNPRVPWALCNVLDLSWSSKKHLLSSSEDKTVRLWQVGCSRCLRVVGVIVGLHTGALPINDHRFTYPLLRIVLHMFSDNLEVIVSSKHHIPKSHTQVTTDVTGAITAAPSPEEIWGKVCCCERGRTYDLVRFIVEGGTEPPRQDNLHTTPPQQNVPPLGAPRRNKSSTPARSCQSHHRLKAMTMMITRERACPQTLF</sequence>
<keyword evidence="2" id="KW-0677">Repeat</keyword>